<dbReference type="InterPro" id="IPR000014">
    <property type="entry name" value="PAS"/>
</dbReference>
<dbReference type="PANTHER" id="PTHR43156">
    <property type="entry name" value="STAGE II SPORULATION PROTEIN E-RELATED"/>
    <property type="match status" value="1"/>
</dbReference>
<dbReference type="InterPro" id="IPR003018">
    <property type="entry name" value="GAF"/>
</dbReference>
<feature type="domain" description="PPM-type phosphatase" evidence="2">
    <location>
        <begin position="464"/>
        <end position="680"/>
    </location>
</feature>
<dbReference type="EMBL" id="JACHNG010000002">
    <property type="protein sequence ID" value="MBB4787533.1"/>
    <property type="molecule type" value="Genomic_DNA"/>
</dbReference>
<dbReference type="SMART" id="SM00331">
    <property type="entry name" value="PP2C_SIG"/>
    <property type="match status" value="1"/>
</dbReference>
<dbReference type="SUPFAM" id="SSF81606">
    <property type="entry name" value="PP2C-like"/>
    <property type="match status" value="1"/>
</dbReference>
<accession>A0ABR6M0X9</accession>
<evidence type="ECO:0000313" key="3">
    <source>
        <dbReference type="EMBL" id="MBB4787533.1"/>
    </source>
</evidence>
<dbReference type="InterPro" id="IPR001932">
    <property type="entry name" value="PPM-type_phosphatase-like_dom"/>
</dbReference>
<evidence type="ECO:0000313" key="4">
    <source>
        <dbReference type="Proteomes" id="UP000530530"/>
    </source>
</evidence>
<organism evidence="3 4">
    <name type="scientific">Streptomyces rapamycinicus</name>
    <dbReference type="NCBI Taxonomy" id="1226757"/>
    <lineage>
        <taxon>Bacteria</taxon>
        <taxon>Bacillati</taxon>
        <taxon>Actinomycetota</taxon>
        <taxon>Actinomycetes</taxon>
        <taxon>Kitasatosporales</taxon>
        <taxon>Streptomycetaceae</taxon>
        <taxon>Streptomyces</taxon>
        <taxon>Streptomyces violaceusniger group</taxon>
    </lineage>
</organism>
<evidence type="ECO:0000259" key="2">
    <source>
        <dbReference type="SMART" id="SM00331"/>
    </source>
</evidence>
<dbReference type="Gene3D" id="3.30.450.20">
    <property type="entry name" value="PAS domain"/>
    <property type="match status" value="2"/>
</dbReference>
<sequence length="681" mass="73583">MYRAINNKSALLPNGSRFCSTIPGERQMDASDELLERATPSALVTLDGVIRRLNAAMATALGRPWEQCVGRAFSELLPDNQRLAAESLLTHGATAKRLAMRVLEFPGTGTASVVCLVEARPVRDPAGGAQLVWVHSLDAKHDLGGLLIPFQLAARSAGLGLCMCSPHEHQVEWMGGAPALAALFPQASVSLSMVVRQVHPDDRKGLRRLMRSDAAQSPWIRSRFLTEHGGWRVLASQTRRVTLGYAGPERVFGVIRDDTQVEARREEMLAAVSAERQRTEEIAAFSSALFTAATEQELQQVVLTRLAAAFGGTGALFALVDDGRLRVSSDAQIPTWQADALHGLSLDEDRPLPSAIRTGRPEFIPNREELARRWPHEDSLPFRRPGPDLAMSITPLSPVGDRPLGAWAVTYDSECLPSPEQLAFMTTLAELAGQALRRIRLQQAHIELSTALQQSMLPTLPEHLPGLKIAARYQPSRYGLDIGGDWYDAFLLPDGAVALEIGDVQGHDVDAAAFMGQVRSSMRAITTHEPGPGAVLTRTNELLVTMDAPRFASCTMLRIDPRDGQVIGTSAGHVPLLLARDDGSHDIRTLSGGPVLGVVPETDYPEKTFTLEKNTALVLVTDGVVEGPGLTLEAGLERAGTLAGQALHDRLDVEATADRILDAAVAVDHLDDVAVLVIRRA</sequence>
<keyword evidence="1" id="KW-0378">Hydrolase</keyword>
<dbReference type="Gene3D" id="3.30.450.40">
    <property type="match status" value="1"/>
</dbReference>
<dbReference type="InterPro" id="IPR036457">
    <property type="entry name" value="PPM-type-like_dom_sf"/>
</dbReference>
<name>A0ABR6M0X9_9ACTN</name>
<gene>
    <name evidence="3" type="ORF">BJY27_008580</name>
</gene>
<dbReference type="Pfam" id="PF08448">
    <property type="entry name" value="PAS_4"/>
    <property type="match status" value="1"/>
</dbReference>
<proteinExistence type="predicted"/>
<evidence type="ECO:0000256" key="1">
    <source>
        <dbReference type="ARBA" id="ARBA00022801"/>
    </source>
</evidence>
<dbReference type="Pfam" id="PF13185">
    <property type="entry name" value="GAF_2"/>
    <property type="match status" value="1"/>
</dbReference>
<dbReference type="SUPFAM" id="SSF55781">
    <property type="entry name" value="GAF domain-like"/>
    <property type="match status" value="1"/>
</dbReference>
<reference evidence="3 4" key="1">
    <citation type="submission" date="2020-08" db="EMBL/GenBank/DDBJ databases">
        <title>Sequencing the genomes of 1000 actinobacteria strains.</title>
        <authorList>
            <person name="Klenk H.-P."/>
        </authorList>
    </citation>
    <scope>NUCLEOTIDE SEQUENCE [LARGE SCALE GENOMIC DNA]</scope>
    <source>
        <strain evidence="3 4">DSM 41530</strain>
    </source>
</reference>
<dbReference type="CDD" id="cd00130">
    <property type="entry name" value="PAS"/>
    <property type="match status" value="1"/>
</dbReference>
<dbReference type="InterPro" id="IPR013656">
    <property type="entry name" value="PAS_4"/>
</dbReference>
<dbReference type="Pfam" id="PF07228">
    <property type="entry name" value="SpoIIE"/>
    <property type="match status" value="1"/>
</dbReference>
<dbReference type="InterPro" id="IPR035965">
    <property type="entry name" value="PAS-like_dom_sf"/>
</dbReference>
<dbReference type="InterPro" id="IPR052016">
    <property type="entry name" value="Bact_Sigma-Reg"/>
</dbReference>
<protein>
    <submittedName>
        <fullName evidence="3">Serine phosphatase RsbU (Regulator of sigma subunit)</fullName>
    </submittedName>
</protein>
<dbReference type="Gene3D" id="3.60.40.10">
    <property type="entry name" value="PPM-type phosphatase domain"/>
    <property type="match status" value="1"/>
</dbReference>
<dbReference type="InterPro" id="IPR029016">
    <property type="entry name" value="GAF-like_dom_sf"/>
</dbReference>
<dbReference type="RefSeq" id="WP_158634989.1">
    <property type="nucleotide sequence ID" value="NZ_CP157811.1"/>
</dbReference>
<dbReference type="Proteomes" id="UP000530530">
    <property type="component" value="Unassembled WGS sequence"/>
</dbReference>
<keyword evidence="4" id="KW-1185">Reference proteome</keyword>
<dbReference type="SUPFAM" id="SSF55785">
    <property type="entry name" value="PYP-like sensor domain (PAS domain)"/>
    <property type="match status" value="1"/>
</dbReference>
<comment type="caution">
    <text evidence="3">The sequence shown here is derived from an EMBL/GenBank/DDBJ whole genome shotgun (WGS) entry which is preliminary data.</text>
</comment>
<dbReference type="PANTHER" id="PTHR43156:SF2">
    <property type="entry name" value="STAGE II SPORULATION PROTEIN E"/>
    <property type="match status" value="1"/>
</dbReference>